<comment type="caution">
    <text evidence="3">The sequence shown here is derived from an EMBL/GenBank/DDBJ whole genome shotgun (WGS) entry which is preliminary data.</text>
</comment>
<dbReference type="Gene3D" id="1.10.510.10">
    <property type="entry name" value="Transferase(Phosphotransferase) domain 1"/>
    <property type="match status" value="2"/>
</dbReference>
<feature type="region of interest" description="Disordered" evidence="1">
    <location>
        <begin position="281"/>
        <end position="317"/>
    </location>
</feature>
<dbReference type="PANTHER" id="PTHR46821:SF9">
    <property type="entry name" value="RECEPTOR-LIKE SERINE_THREONINE-KINASE PLANT"/>
    <property type="match status" value="1"/>
</dbReference>
<keyword evidence="4" id="KW-1185">Reference proteome</keyword>
<accession>A0ABU6STM8</accession>
<evidence type="ECO:0000313" key="4">
    <source>
        <dbReference type="Proteomes" id="UP001341840"/>
    </source>
</evidence>
<evidence type="ECO:0000259" key="2">
    <source>
        <dbReference type="PROSITE" id="PS50011"/>
    </source>
</evidence>
<dbReference type="InterPro" id="IPR008271">
    <property type="entry name" value="Ser/Thr_kinase_AS"/>
</dbReference>
<dbReference type="PROSITE" id="PS00108">
    <property type="entry name" value="PROTEIN_KINASE_ST"/>
    <property type="match status" value="1"/>
</dbReference>
<dbReference type="InterPro" id="IPR001245">
    <property type="entry name" value="Ser-Thr/Tyr_kinase_cat_dom"/>
</dbReference>
<dbReference type="EMBL" id="JASCZI010061736">
    <property type="protein sequence ID" value="MED6139400.1"/>
    <property type="molecule type" value="Genomic_DNA"/>
</dbReference>
<gene>
    <name evidence="3" type="ORF">PIB30_083485</name>
</gene>
<feature type="domain" description="Protein kinase" evidence="2">
    <location>
        <begin position="104"/>
        <end position="603"/>
    </location>
</feature>
<dbReference type="InterPro" id="IPR044576">
    <property type="entry name" value="At4g25390-like"/>
</dbReference>
<feature type="region of interest" description="Disordered" evidence="1">
    <location>
        <begin position="345"/>
        <end position="377"/>
    </location>
</feature>
<dbReference type="SUPFAM" id="SSF56112">
    <property type="entry name" value="Protein kinase-like (PK-like)"/>
    <property type="match status" value="1"/>
</dbReference>
<dbReference type="PANTHER" id="PTHR46821">
    <property type="entry name" value="OS07G0586332 PROTEIN"/>
    <property type="match status" value="1"/>
</dbReference>
<feature type="region of interest" description="Disordered" evidence="1">
    <location>
        <begin position="451"/>
        <end position="478"/>
    </location>
</feature>
<dbReference type="SMART" id="SM00220">
    <property type="entry name" value="S_TKc"/>
    <property type="match status" value="1"/>
</dbReference>
<reference evidence="3 4" key="1">
    <citation type="journal article" date="2023" name="Plants (Basel)">
        <title>Bridging the Gap: Combining Genomics and Transcriptomics Approaches to Understand Stylosanthes scabra, an Orphan Legume from the Brazilian Caatinga.</title>
        <authorList>
            <person name="Ferreira-Neto J.R.C."/>
            <person name="da Silva M.D."/>
            <person name="Binneck E."/>
            <person name="de Melo N.F."/>
            <person name="da Silva R.H."/>
            <person name="de Melo A.L.T.M."/>
            <person name="Pandolfi V."/>
            <person name="Bustamante F.O."/>
            <person name="Brasileiro-Vidal A.C."/>
            <person name="Benko-Iseppon A.M."/>
        </authorList>
    </citation>
    <scope>NUCLEOTIDE SEQUENCE [LARGE SCALE GENOMIC DNA]</scope>
    <source>
        <tissue evidence="3">Leaves</tissue>
    </source>
</reference>
<feature type="region of interest" description="Disordered" evidence="1">
    <location>
        <begin position="413"/>
        <end position="439"/>
    </location>
</feature>
<evidence type="ECO:0000256" key="1">
    <source>
        <dbReference type="SAM" id="MobiDB-lite"/>
    </source>
</evidence>
<dbReference type="Pfam" id="PF07714">
    <property type="entry name" value="PK_Tyr_Ser-Thr"/>
    <property type="match status" value="1"/>
</dbReference>
<dbReference type="Proteomes" id="UP001341840">
    <property type="component" value="Unassembled WGS sequence"/>
</dbReference>
<sequence>MRFEKLDTVFSNIQRCINKSPHKAKERRLTNFTIHMMPSHHQSTSAPTNKPQNHLFSSASSFFLLLFFCVRNPTRKNHRTTPSSDSDSNPPHRFSYSLLRRATNSFSTTLGHGGFGPVFSASLAGKPLAVKLMDSSASLQGEREFHNELLFASRLLRSNSSSTCRHVVPAIGFASDPKRRRFLIVYDLMHNGNLHDALLRRKSPELMRWQTRFSVALDVARGIQFLHSCDPPVIHGDIKPSNILLDRSFAAKIGDFGLARFKTENRLEAEVLGCESDGASVFEEQSPEGPVTSPVAVGKKNGKGVEGNLVNQENGGSSGAMVKDYVMDWIGNDVGMQRPKGEWIASASAASTSGKEESNNNKKKKNKSNSISSSRRRKLEWWESMDDEDGDVLKKERRRPVREWWKEEYSQELASKNKKNKKKKEKNRKGAENDDGNVDDWWFRDGDAKKIKKSGSRNSVDSWLDDGEIPKSGAMSSNQSMRGTVFYVAPEYGGDASEKSDVYSFGVLLLVIVSGRRPLEVTTGSPLSSSEFQRANLVSWARHCARKGKLLDLVDESIQGLDREQALLCIKVALLCLLKSPSRRPSMEEVVRMLSGELEPPQLPLHYSSSSSIQQ</sequence>
<evidence type="ECO:0000313" key="3">
    <source>
        <dbReference type="EMBL" id="MED6139400.1"/>
    </source>
</evidence>
<dbReference type="InterPro" id="IPR011009">
    <property type="entry name" value="Kinase-like_dom_sf"/>
</dbReference>
<name>A0ABU6STM8_9FABA</name>
<organism evidence="3 4">
    <name type="scientific">Stylosanthes scabra</name>
    <dbReference type="NCBI Taxonomy" id="79078"/>
    <lineage>
        <taxon>Eukaryota</taxon>
        <taxon>Viridiplantae</taxon>
        <taxon>Streptophyta</taxon>
        <taxon>Embryophyta</taxon>
        <taxon>Tracheophyta</taxon>
        <taxon>Spermatophyta</taxon>
        <taxon>Magnoliopsida</taxon>
        <taxon>eudicotyledons</taxon>
        <taxon>Gunneridae</taxon>
        <taxon>Pentapetalae</taxon>
        <taxon>rosids</taxon>
        <taxon>fabids</taxon>
        <taxon>Fabales</taxon>
        <taxon>Fabaceae</taxon>
        <taxon>Papilionoideae</taxon>
        <taxon>50 kb inversion clade</taxon>
        <taxon>dalbergioids sensu lato</taxon>
        <taxon>Dalbergieae</taxon>
        <taxon>Pterocarpus clade</taxon>
        <taxon>Stylosanthes</taxon>
    </lineage>
</organism>
<proteinExistence type="predicted"/>
<protein>
    <recommendedName>
        <fullName evidence="2">Protein kinase domain-containing protein</fullName>
    </recommendedName>
</protein>
<feature type="compositionally biased region" description="Basic residues" evidence="1">
    <location>
        <begin position="416"/>
        <end position="427"/>
    </location>
</feature>
<dbReference type="PROSITE" id="PS50011">
    <property type="entry name" value="PROTEIN_KINASE_DOM"/>
    <property type="match status" value="1"/>
</dbReference>
<dbReference type="InterPro" id="IPR000719">
    <property type="entry name" value="Prot_kinase_dom"/>
</dbReference>